<dbReference type="InterPro" id="IPR050228">
    <property type="entry name" value="Carboxylesterase_BioH"/>
</dbReference>
<keyword evidence="3" id="KW-0378">Hydrolase</keyword>
<dbReference type="Proteomes" id="UP000799302">
    <property type="component" value="Unassembled WGS sequence"/>
</dbReference>
<dbReference type="AlphaFoldDB" id="A0A6A6UK35"/>
<organism evidence="3 4">
    <name type="scientific">Microthyrium microscopicum</name>
    <dbReference type="NCBI Taxonomy" id="703497"/>
    <lineage>
        <taxon>Eukaryota</taxon>
        <taxon>Fungi</taxon>
        <taxon>Dikarya</taxon>
        <taxon>Ascomycota</taxon>
        <taxon>Pezizomycotina</taxon>
        <taxon>Dothideomycetes</taxon>
        <taxon>Dothideomycetes incertae sedis</taxon>
        <taxon>Microthyriales</taxon>
        <taxon>Microthyriaceae</taxon>
        <taxon>Microthyrium</taxon>
    </lineage>
</organism>
<keyword evidence="4" id="KW-1185">Reference proteome</keyword>
<feature type="region of interest" description="Disordered" evidence="1">
    <location>
        <begin position="1"/>
        <end position="20"/>
    </location>
</feature>
<dbReference type="InterPro" id="IPR029058">
    <property type="entry name" value="AB_hydrolase_fold"/>
</dbReference>
<evidence type="ECO:0000256" key="1">
    <source>
        <dbReference type="SAM" id="MobiDB-lite"/>
    </source>
</evidence>
<dbReference type="InterPro" id="IPR000073">
    <property type="entry name" value="AB_hydrolase_1"/>
</dbReference>
<name>A0A6A6UK35_9PEZI</name>
<proteinExistence type="predicted"/>
<gene>
    <name evidence="3" type="ORF">BT63DRAFT_476676</name>
</gene>
<dbReference type="Gene3D" id="3.40.50.1820">
    <property type="entry name" value="alpha/beta hydrolase"/>
    <property type="match status" value="1"/>
</dbReference>
<feature type="domain" description="AB hydrolase-1" evidence="2">
    <location>
        <begin position="43"/>
        <end position="302"/>
    </location>
</feature>
<feature type="region of interest" description="Disordered" evidence="1">
    <location>
        <begin position="373"/>
        <end position="412"/>
    </location>
</feature>
<sequence length="444" mass="48781">MVNDKDQTSSSTTDTHFLDSSHGKLELRTALPATGQRHEELPVLFIHGTQCAASCYSTFLSPFAKQGYPAYALSLRNHGKSDKISWFSSMFLTTIDSFCDDVEVAIEYIKSQHNGQAPVLVAHSFGGGIIQYMLSTRQVRAPALVLLASLPLTGGAWELMANWTAAEAPNGYDWPWSRRYQLSTVSQVKAALFSDECPDNVIEEWLGEDRTPCESMRATLAVFYQIGSAEKILGQLDGLPGTGQKILCVGGGQDKLITKDVVAANVKDYRAVDGRDGVVEEKVVEKSGHHLMRDVAHEECADEKRLKDLIVSDTNSLVMHAAAMLDWSILKVQLRLNATKAPIYQRAGSHLSFLFFNESKTQLNPLISLAMASDPAENSSPKPPSLLPEDEVSNPDSDDAYHGSPKLPGGTVWTQFPPNESFLSDPEWFDGIGIDMIKRRGIFS</sequence>
<feature type="compositionally biased region" description="Acidic residues" evidence="1">
    <location>
        <begin position="388"/>
        <end position="398"/>
    </location>
</feature>
<dbReference type="EMBL" id="MU004232">
    <property type="protein sequence ID" value="KAF2671827.1"/>
    <property type="molecule type" value="Genomic_DNA"/>
</dbReference>
<dbReference type="GO" id="GO:0016787">
    <property type="term" value="F:hydrolase activity"/>
    <property type="evidence" value="ECO:0007669"/>
    <property type="project" value="UniProtKB-KW"/>
</dbReference>
<dbReference type="SUPFAM" id="SSF53474">
    <property type="entry name" value="alpha/beta-Hydrolases"/>
    <property type="match status" value="1"/>
</dbReference>
<evidence type="ECO:0000313" key="3">
    <source>
        <dbReference type="EMBL" id="KAF2671827.1"/>
    </source>
</evidence>
<accession>A0A6A6UK35</accession>
<dbReference type="PANTHER" id="PTHR43194:SF2">
    <property type="entry name" value="PEROXISOMAL MEMBRANE PROTEIN LPX1"/>
    <property type="match status" value="1"/>
</dbReference>
<evidence type="ECO:0000313" key="4">
    <source>
        <dbReference type="Proteomes" id="UP000799302"/>
    </source>
</evidence>
<reference evidence="3" key="1">
    <citation type="journal article" date="2020" name="Stud. Mycol.">
        <title>101 Dothideomycetes genomes: a test case for predicting lifestyles and emergence of pathogens.</title>
        <authorList>
            <person name="Haridas S."/>
            <person name="Albert R."/>
            <person name="Binder M."/>
            <person name="Bloem J."/>
            <person name="Labutti K."/>
            <person name="Salamov A."/>
            <person name="Andreopoulos B."/>
            <person name="Baker S."/>
            <person name="Barry K."/>
            <person name="Bills G."/>
            <person name="Bluhm B."/>
            <person name="Cannon C."/>
            <person name="Castanera R."/>
            <person name="Culley D."/>
            <person name="Daum C."/>
            <person name="Ezra D."/>
            <person name="Gonzalez J."/>
            <person name="Henrissat B."/>
            <person name="Kuo A."/>
            <person name="Liang C."/>
            <person name="Lipzen A."/>
            <person name="Lutzoni F."/>
            <person name="Magnuson J."/>
            <person name="Mondo S."/>
            <person name="Nolan M."/>
            <person name="Ohm R."/>
            <person name="Pangilinan J."/>
            <person name="Park H.-J."/>
            <person name="Ramirez L."/>
            <person name="Alfaro M."/>
            <person name="Sun H."/>
            <person name="Tritt A."/>
            <person name="Yoshinaga Y."/>
            <person name="Zwiers L.-H."/>
            <person name="Turgeon B."/>
            <person name="Goodwin S."/>
            <person name="Spatafora J."/>
            <person name="Crous P."/>
            <person name="Grigoriev I."/>
        </authorList>
    </citation>
    <scope>NUCLEOTIDE SEQUENCE</scope>
    <source>
        <strain evidence="3">CBS 115976</strain>
    </source>
</reference>
<dbReference type="PANTHER" id="PTHR43194">
    <property type="entry name" value="HYDROLASE ALPHA/BETA FOLD FAMILY"/>
    <property type="match status" value="1"/>
</dbReference>
<dbReference type="Pfam" id="PF12697">
    <property type="entry name" value="Abhydrolase_6"/>
    <property type="match status" value="1"/>
</dbReference>
<evidence type="ECO:0000259" key="2">
    <source>
        <dbReference type="Pfam" id="PF12697"/>
    </source>
</evidence>
<protein>
    <submittedName>
        <fullName evidence="3">Alpha/beta-hydrolase</fullName>
    </submittedName>
</protein>
<dbReference type="OrthoDB" id="8119704at2759"/>